<dbReference type="SUPFAM" id="SSF53335">
    <property type="entry name" value="S-adenosyl-L-methionine-dependent methyltransferases"/>
    <property type="match status" value="1"/>
</dbReference>
<keyword evidence="8" id="KW-0812">Transmembrane</keyword>
<evidence type="ECO:0000256" key="7">
    <source>
        <dbReference type="SAM" id="MobiDB-lite"/>
    </source>
</evidence>
<feature type="compositionally biased region" description="Basic and acidic residues" evidence="7">
    <location>
        <begin position="3082"/>
        <end position="3091"/>
    </location>
</feature>
<evidence type="ECO:0000256" key="2">
    <source>
        <dbReference type="ARBA" id="ARBA00022737"/>
    </source>
</evidence>
<feature type="region of interest" description="Disordered" evidence="7">
    <location>
        <begin position="3079"/>
        <end position="3128"/>
    </location>
</feature>
<dbReference type="Gene3D" id="3.40.50.150">
    <property type="entry name" value="Vaccinia Virus protein VP39"/>
    <property type="match status" value="1"/>
</dbReference>
<evidence type="ECO:0000256" key="5">
    <source>
        <dbReference type="PROSITE-ProRule" id="PRU00708"/>
    </source>
</evidence>
<sequence>MPCGPLFHSRACNNTCLDCVWANWTEWGQCSASCGGGVQSRSRYISRPKVGEAEDCEGPLNETQACNEQSCPIDCVLADWSGWSDCDPYCIGTQSRNRIVVTAPEFGGVPCGNLSETQRCTNFCMDCQLSDWTEWASCSKTCAGGSQHRLRDEVYVQRMASSFSAKSLSGEVFQGSSLLVFGSWETHLASGKQFERPCVGLIELQAGSASSTGAWGYQKKMGVRCDPKHQRSANTAGLLRRQKPCAALIPLAEALSLYDQGCDNWVTLCDADFTLESEEGSCSYLKKEIGQGVPCQGNISETATCNEQMCPVDCVMTEWTDWSPCDPFCNGTQKRERNITTHAAYGGVPCGPSLEAQRSRAIETPKQGGGQECTGSDQETKTCNEQECPVDCELGSWTAWNGCEPYCEGSQTRQRNVTRKAAFGGKSCNALAAEEPDFAGGVTKQIRQCSNPCGPQDCLWSNWADWGECSASCGGGIQSRDRHIARPKRGEAEDCTGPFNETQACNEKSCPIDCVLADWSGWSDCDPYCVGSQNRNRIVVTAPEFGGMPCGSVSETQRCTNFCMDCQLSDWNDWASCSKTCAGGSQHRLRDEVYVQRSASSLIELQAGSASSTGAWGYQKKMGVRCDPKHQRAGAATPQEAEALCSADPTCGGMYDQGCDNWVTLCDADFTLESEEASCSYLKKEIGQGIPCKGNISETATCNAHTCPVDCVMTDWAEWSACDPFCNGVQTRERNITTHAAFGGVPCGQSLEDQSCSNFCVDCTWSDWGAWSTCTLSCGGGTAQRTRAIETPKQGGGQCTGTGMEDKTCNDEECPVDCELSTWTAWTGCEPYCEGTQMRYRNVTQEASFGGRSCNAVAAEEPDFEGGVTKQIRQCSNECVDCEWGDWAPWSNCSASCQGGTHTRNREVAVPADGGGKQCKGNVTEVGVCADTIACPVDCVMTVWGGWTPCTPYCSGKQQRNRVILTQPFAGGAACGETAEEISCNNTCINCQASSWTDWSECSKTCSGGTQHRSRTILKQAEGEGTPCPDQLEQTKEDMCAPLDCPVNCIWGDWLPWNGCSVTCGEGTQDRTRVEVVSAQYGGTACEGSNREWRACDVEICPVDCQWGPWSAWGNCSATCDSGFQFRNRSVLVEKVGEGADCDGHSEDYEPCAQQGCPRDCVLHDWEPWSDCSHTCGPLGRRKRIRDAESEIEGGRPCNESNEEYEACGLEGCPRNCIWGDWGGWSNCTQSCGKGIAFRNRIQLVVAAYGGNCVGSATQTEYCNDVPCPEDCSWNDWGEWTSCTQSCGGDVTGTKSRLRTKSGPFNAGQECVGFPTETAACNAPGGCSVNCTWEDWNEWTACSRTCSKGTRTRLRFVDTEAHCSRSCRCVPFMVPSTPAMSASFGLRSRAPREEERLRMCTSILNNCGRSSDWQQALWLLEEMPLHELRRNAFSCSASITSCARAERWPWCLEQLQQMQQASQRLDDVSLGAALRGCRGGAWPAALVLLAGHTPNVVGYNAAVTACGVDSQWQIAFGILGWMKRRSIQPDLWSYNALINAVEVAARWELALQLLEEAGQLQLEPDSFSFGSCISACEASGEWQVALHLLVHMELQGLLLQEVPCNAAISVCATGQQWQHAVAVLHDMCKKRLQIDIIGVNAAINACARSARWEEALSLVRSVDSLRLQRTVVSCNAAMTACEKSGEWQLALALLQEMQQTSTEPTVISFGAAISACQKGSQWDAALTLLSRIGEMELQANEICFCAAMTACAAAGQWRRSMDIIDAMLDAGIDGFHGADYDHSFQAGSSVDCFKHSVLTLLLQRLSSVEAPFTYVDTHGGWGLYNLTHDSDTYHNSEFGVAQLDAAEQLHPTIQAYLQNSHRLHSSGRGSRLYLGSPLLAQQWLRPQDRGIFLEMAPSVHAKLLQHQKMLDPNGVSNAEVLRANSYWWLLRAAGPETFRERGLVLMDPPYEPYQSFMAWNLRLLQFLESKWPSACVAVWYPCLDGPQLRNLYQGLSGLGMGHVLVVEFGFRDSSAKSLQNSGFLIQNPPEHTVEHLRELLPALGRAMGASATIRARIFWAKDWAYGPLGLNCTGEPSEEELCDTELPCPIDCQFEDWGDWGKCQLQPCGPAQRLRSRERGSAQFGGAPCLGNLSEVEDCEIPGAPPVPPCNVTVPFSPESNKTSEPEGDESTVTNPPAGSAEVNPPKPPLEAAVVAAKEAAQQNATPDEQAAAAGQAAAAAPGGNPTVAAEAAQKAAEAAGESPTKQVEMAVQAAASAAARSSGGNATKASTEAAKAATKVAAASNLTTQEEAVIIASAARESASESGADVESVGKAAAASAKAEGATPEEQAAAAAVAASDAAKKQGANATQAAEVAIAAAKAAGATPQEQASAASVAYTRAGGNETLDTGSFGLPPAVHRPVVSEKEAEEIAEKEPEAVEGSEVLEVSDPETFIHDAAALEAVRDALAEELGVDPDAIIVKGAEPASVSANSPSMLEMGRKSSAMARRQAPAKGEVNITYEVVPSISGKSDEDVVKAVAALDGQTASKVHEKIFASKNLPYAVQVSGLDLFVENKETGAAVLESTITGLNQINQRSGAPPPTLAVPLASVVALFSWMPAFSTEAAAWAGRMEAAVGRPTARQPLWLKVDRAVQRAARIELGRMRTALEVSDPDQLQAMMTWWMARDASAASSGGMATARLLQEDSAREEGEETLGALLFSERLHRRFPYTSFYGRDDYAVGGTPSEASAPGAEFERLQQALQQNLEALQDLRSKLAPYQDASRNSGLLWRWADVVAVASRFREALRLPSKAQRALAVMPAAAATRNGMALTRRFSEVDFSDNIAEFTTICGLFLAAVIGLLGFCAAALWHNYGWAAGLFAFGAANSVLLRNYSRLHLPHIRRRLEHRLKELSQQKDSLIRDVQQVQHASRKTGMVQVRAHIFLQSVNVIRNIDYLTRCIKTEVQRLASDRNPRKAQLRRRLASSGLQLLLALLPHSPPQWQQEALGGENCAELASLLYARRRGLAPPVASEVLSSGYMESRKRLWLLFRMVHLSSAIPTEVQGKLTALVDSYLRPVLVERRVPTGYCQVLANPSNSSHAMLEDSKREGGDDLGEDVQQHGSAKCASVSSARSVESEDQTAESEDTFSFCASTASQSKISSTSCDRMGNTSKAVRKLFATRSDIMQVLKRLPAPALMSPSGSTTQTDSILREIFTSVAVGVAANGQEGQGQAGAVGLAIGYHYGERPYNLSGRVQTTLELKVALPQAQAGSSSAGGSPLEVKVQLCQLSDSEPSAVEALAAWSDLAAALPLRFNDSALRVRRRHLKKAKEALRSLPKG</sequence>
<evidence type="ECO:0000256" key="8">
    <source>
        <dbReference type="SAM" id="Phobius"/>
    </source>
</evidence>
<dbReference type="InterPro" id="IPR007473">
    <property type="entry name" value="RlmJ"/>
</dbReference>
<comment type="caution">
    <text evidence="10">The sequence shown here is derived from an EMBL/GenBank/DDBJ whole genome shotgun (WGS) entry which is preliminary data.</text>
</comment>
<dbReference type="SMART" id="SM00209">
    <property type="entry name" value="TSP1"/>
    <property type="match status" value="21"/>
</dbReference>
<keyword evidence="6" id="KW-0175">Coiled coil</keyword>
<dbReference type="InterPro" id="IPR044004">
    <property type="entry name" value="TSP1_spondin_dom"/>
</dbReference>
<evidence type="ECO:0000313" key="11">
    <source>
        <dbReference type="Proteomes" id="UP000601435"/>
    </source>
</evidence>
<keyword evidence="8" id="KW-1133">Transmembrane helix</keyword>
<dbReference type="PROSITE" id="PS50092">
    <property type="entry name" value="TSP1"/>
    <property type="match status" value="21"/>
</dbReference>
<dbReference type="Gene3D" id="2.20.100.10">
    <property type="entry name" value="Thrombospondin type-1 (TSP1) repeat"/>
    <property type="match status" value="21"/>
</dbReference>
<feature type="domain" description="Spondin-like TSP1" evidence="9">
    <location>
        <begin position="1105"/>
        <end position="1157"/>
    </location>
</feature>
<evidence type="ECO:0000256" key="6">
    <source>
        <dbReference type="SAM" id="Coils"/>
    </source>
</evidence>
<feature type="repeat" description="PPR" evidence="5">
    <location>
        <begin position="1670"/>
        <end position="1704"/>
    </location>
</feature>
<dbReference type="GO" id="GO:0070475">
    <property type="term" value="P:rRNA base methylation"/>
    <property type="evidence" value="ECO:0007669"/>
    <property type="project" value="InterPro"/>
</dbReference>
<evidence type="ECO:0000256" key="1">
    <source>
        <dbReference type="ARBA" id="ARBA00022729"/>
    </source>
</evidence>
<name>A0A813B4F9_9DINO</name>
<feature type="repeat" description="PPR" evidence="5">
    <location>
        <begin position="1530"/>
        <end position="1564"/>
    </location>
</feature>
<feature type="domain" description="Spondin-like TSP1" evidence="9">
    <location>
        <begin position="991"/>
        <end position="1042"/>
    </location>
</feature>
<feature type="transmembrane region" description="Helical" evidence="8">
    <location>
        <begin position="2856"/>
        <end position="2875"/>
    </location>
</feature>
<protein>
    <submittedName>
        <fullName evidence="10">Hmcn1 protein</fullName>
    </submittedName>
</protein>
<feature type="coiled-coil region" evidence="6">
    <location>
        <begin position="2883"/>
        <end position="2910"/>
    </location>
</feature>
<proteinExistence type="predicted"/>
<dbReference type="EMBL" id="CAJNJA010065697">
    <property type="protein sequence ID" value="CAE7886569.1"/>
    <property type="molecule type" value="Genomic_DNA"/>
</dbReference>
<gene>
    <name evidence="10" type="primary">Hmcn1</name>
    <name evidence="10" type="ORF">SNEC2469_LOCUS29322</name>
</gene>
<organism evidence="10 11">
    <name type="scientific">Symbiodinium necroappetens</name>
    <dbReference type="NCBI Taxonomy" id="1628268"/>
    <lineage>
        <taxon>Eukaryota</taxon>
        <taxon>Sar</taxon>
        <taxon>Alveolata</taxon>
        <taxon>Dinophyceae</taxon>
        <taxon>Suessiales</taxon>
        <taxon>Symbiodiniaceae</taxon>
        <taxon>Symbiodinium</taxon>
    </lineage>
</organism>
<dbReference type="InterPro" id="IPR052065">
    <property type="entry name" value="Compl_asym_regulator"/>
</dbReference>
<dbReference type="Pfam" id="PF00090">
    <property type="entry name" value="TSP_1"/>
    <property type="match status" value="17"/>
</dbReference>
<evidence type="ECO:0000259" key="9">
    <source>
        <dbReference type="Pfam" id="PF19028"/>
    </source>
</evidence>
<dbReference type="PANTHER" id="PTHR22906">
    <property type="entry name" value="PROPERDIN"/>
    <property type="match status" value="1"/>
</dbReference>
<dbReference type="Pfam" id="PF13812">
    <property type="entry name" value="PPR_3"/>
    <property type="match status" value="1"/>
</dbReference>
<dbReference type="SUPFAM" id="SSF82895">
    <property type="entry name" value="TSP-1 type 1 repeat"/>
    <property type="match status" value="21"/>
</dbReference>
<dbReference type="PROSITE" id="PS51375">
    <property type="entry name" value="PPR"/>
    <property type="match status" value="2"/>
</dbReference>
<dbReference type="InterPro" id="IPR029063">
    <property type="entry name" value="SAM-dependent_MTases_sf"/>
</dbReference>
<reference evidence="10" key="1">
    <citation type="submission" date="2021-02" db="EMBL/GenBank/DDBJ databases">
        <authorList>
            <person name="Dougan E. K."/>
            <person name="Rhodes N."/>
            <person name="Thang M."/>
            <person name="Chan C."/>
        </authorList>
    </citation>
    <scope>NUCLEOTIDE SEQUENCE</scope>
</reference>
<dbReference type="InterPro" id="IPR036383">
    <property type="entry name" value="TSP1_rpt_sf"/>
</dbReference>
<dbReference type="OrthoDB" id="447791at2759"/>
<dbReference type="Pfam" id="PF19028">
    <property type="entry name" value="TSP1_spondin"/>
    <property type="match status" value="2"/>
</dbReference>
<dbReference type="InterPro" id="IPR002885">
    <property type="entry name" value="PPR_rpt"/>
</dbReference>
<dbReference type="InterPro" id="IPR011990">
    <property type="entry name" value="TPR-like_helical_dom_sf"/>
</dbReference>
<dbReference type="Pfam" id="PF13041">
    <property type="entry name" value="PPR_2"/>
    <property type="match status" value="1"/>
</dbReference>
<dbReference type="Pfam" id="PF01535">
    <property type="entry name" value="PPR"/>
    <property type="match status" value="1"/>
</dbReference>
<feature type="compositionally biased region" description="Acidic residues" evidence="7">
    <location>
        <begin position="3117"/>
        <end position="3126"/>
    </location>
</feature>
<keyword evidence="1" id="KW-0732">Signal</keyword>
<dbReference type="Proteomes" id="UP000601435">
    <property type="component" value="Unassembled WGS sequence"/>
</dbReference>
<keyword evidence="11" id="KW-1185">Reference proteome</keyword>
<keyword evidence="2" id="KW-0677">Repeat</keyword>
<dbReference type="GO" id="GO:0008649">
    <property type="term" value="F:rRNA methyltransferase activity"/>
    <property type="evidence" value="ECO:0007669"/>
    <property type="project" value="InterPro"/>
</dbReference>
<evidence type="ECO:0000256" key="4">
    <source>
        <dbReference type="ARBA" id="ARBA00023180"/>
    </source>
</evidence>
<dbReference type="Pfam" id="PF04378">
    <property type="entry name" value="RsmJ"/>
    <property type="match status" value="1"/>
</dbReference>
<feature type="region of interest" description="Disordered" evidence="7">
    <location>
        <begin position="2200"/>
        <end position="2226"/>
    </location>
</feature>
<dbReference type="Gene3D" id="1.25.40.10">
    <property type="entry name" value="Tetratricopeptide repeat domain"/>
    <property type="match status" value="3"/>
</dbReference>
<keyword evidence="8" id="KW-0472">Membrane</keyword>
<keyword evidence="4" id="KW-0325">Glycoprotein</keyword>
<accession>A0A813B4F9</accession>
<evidence type="ECO:0000313" key="10">
    <source>
        <dbReference type="EMBL" id="CAE7886569.1"/>
    </source>
</evidence>
<keyword evidence="3" id="KW-1015">Disulfide bond</keyword>
<evidence type="ECO:0000256" key="3">
    <source>
        <dbReference type="ARBA" id="ARBA00023157"/>
    </source>
</evidence>
<feature type="region of interest" description="Disordered" evidence="7">
    <location>
        <begin position="2150"/>
        <end position="2188"/>
    </location>
</feature>
<feature type="transmembrane region" description="Helical" evidence="8">
    <location>
        <begin position="2825"/>
        <end position="2850"/>
    </location>
</feature>
<dbReference type="InterPro" id="IPR000884">
    <property type="entry name" value="TSP1_rpt"/>
</dbReference>